<evidence type="ECO:0000313" key="3">
    <source>
        <dbReference type="Proteomes" id="UP001150907"/>
    </source>
</evidence>
<gene>
    <name evidence="2" type="ORF">H4R26_005824</name>
</gene>
<organism evidence="2 3">
    <name type="scientific">Coemansia thaxteri</name>
    <dbReference type="NCBI Taxonomy" id="2663907"/>
    <lineage>
        <taxon>Eukaryota</taxon>
        <taxon>Fungi</taxon>
        <taxon>Fungi incertae sedis</taxon>
        <taxon>Zoopagomycota</taxon>
        <taxon>Kickxellomycotina</taxon>
        <taxon>Kickxellomycetes</taxon>
        <taxon>Kickxellales</taxon>
        <taxon>Kickxellaceae</taxon>
        <taxon>Coemansia</taxon>
    </lineage>
</organism>
<dbReference type="EMBL" id="JANBQF010001334">
    <property type="protein sequence ID" value="KAJ1997462.1"/>
    <property type="molecule type" value="Genomic_DNA"/>
</dbReference>
<accession>A0A9W8EGS0</accession>
<dbReference type="AlphaFoldDB" id="A0A9W8EGS0"/>
<dbReference type="Proteomes" id="UP001150907">
    <property type="component" value="Unassembled WGS sequence"/>
</dbReference>
<proteinExistence type="predicted"/>
<protein>
    <submittedName>
        <fullName evidence="2">Uncharacterized protein</fullName>
    </submittedName>
</protein>
<keyword evidence="3" id="KW-1185">Reference proteome</keyword>
<feature type="chain" id="PRO_5040861933" evidence="1">
    <location>
        <begin position="29"/>
        <end position="146"/>
    </location>
</feature>
<reference evidence="2" key="1">
    <citation type="submission" date="2022-07" db="EMBL/GenBank/DDBJ databases">
        <title>Phylogenomic reconstructions and comparative analyses of Kickxellomycotina fungi.</title>
        <authorList>
            <person name="Reynolds N.K."/>
            <person name="Stajich J.E."/>
            <person name="Barry K."/>
            <person name="Grigoriev I.V."/>
            <person name="Crous P."/>
            <person name="Smith M.E."/>
        </authorList>
    </citation>
    <scope>NUCLEOTIDE SEQUENCE</scope>
    <source>
        <strain evidence="2">IMI 214461</strain>
    </source>
</reference>
<name>A0A9W8EGS0_9FUNG</name>
<keyword evidence="1" id="KW-0732">Signal</keyword>
<comment type="caution">
    <text evidence="2">The sequence shown here is derived from an EMBL/GenBank/DDBJ whole genome shotgun (WGS) entry which is preliminary data.</text>
</comment>
<feature type="signal peptide" evidence="1">
    <location>
        <begin position="1"/>
        <end position="28"/>
    </location>
</feature>
<evidence type="ECO:0000256" key="1">
    <source>
        <dbReference type="SAM" id="SignalP"/>
    </source>
</evidence>
<evidence type="ECO:0000313" key="2">
    <source>
        <dbReference type="EMBL" id="KAJ1997462.1"/>
    </source>
</evidence>
<sequence length="146" mass="15778">MQAAVPGRMLGALCLAIVLQLFCAVSVANTQIAAVAPIQIDIAINTPDFLIQIPFSVSSGPNTVSGFIKIYYRATRTVKYITDDVGQLYLAKVSTTTFLFMFQFQSSSFLPGSSRAQYAQDVLYLDRVSAEIVSVQTSQRPTIGAA</sequence>
<dbReference type="OrthoDB" id="5561957at2759"/>